<name>A0ABY5VQT1_9ACTN</name>
<accession>A0ABY5VQT1</accession>
<reference evidence="1" key="2">
    <citation type="submission" date="2022-09" db="EMBL/GenBank/DDBJ databases">
        <title>Biosynthetic gene clusters of Dactylosporangioum fulvum.</title>
        <authorList>
            <person name="Caradec T."/>
        </authorList>
    </citation>
    <scope>NUCLEOTIDE SEQUENCE</scope>
    <source>
        <strain evidence="1">NRRL B-16292</strain>
    </source>
</reference>
<protein>
    <submittedName>
        <fullName evidence="1">Uncharacterized protein</fullName>
    </submittedName>
</protein>
<organism evidence="1 2">
    <name type="scientific">Dactylosporangium fulvum</name>
    <dbReference type="NCBI Taxonomy" id="53359"/>
    <lineage>
        <taxon>Bacteria</taxon>
        <taxon>Bacillati</taxon>
        <taxon>Actinomycetota</taxon>
        <taxon>Actinomycetes</taxon>
        <taxon>Micromonosporales</taxon>
        <taxon>Micromonosporaceae</taxon>
        <taxon>Dactylosporangium</taxon>
    </lineage>
</organism>
<keyword evidence="2" id="KW-1185">Reference proteome</keyword>
<reference evidence="1" key="1">
    <citation type="submission" date="2021-04" db="EMBL/GenBank/DDBJ databases">
        <authorList>
            <person name="Hartkoorn R.C."/>
            <person name="Beaudoing E."/>
            <person name="Hot D."/>
        </authorList>
    </citation>
    <scope>NUCLEOTIDE SEQUENCE</scope>
    <source>
        <strain evidence="1">NRRL B-16292</strain>
    </source>
</reference>
<dbReference type="Proteomes" id="UP001059617">
    <property type="component" value="Chromosome"/>
</dbReference>
<evidence type="ECO:0000313" key="2">
    <source>
        <dbReference type="Proteomes" id="UP001059617"/>
    </source>
</evidence>
<proteinExistence type="predicted"/>
<evidence type="ECO:0000313" key="1">
    <source>
        <dbReference type="EMBL" id="UWP79479.1"/>
    </source>
</evidence>
<gene>
    <name evidence="1" type="ORF">Dfulv_30470</name>
</gene>
<sequence>MIRGPSAQLGTQATAGVPLVVLAGARLGMTTGTAARESALGKIERVLPVALRVQAVRATLGCTLPERAPARHLLALGAAARSHRRVSLTYRSWHDAVTTLGRRLTALAAAKPVAPD</sequence>
<dbReference type="RefSeq" id="WP_259857237.1">
    <property type="nucleotide sequence ID" value="NZ_BAAAST010000220.1"/>
</dbReference>
<dbReference type="EMBL" id="CP073720">
    <property type="protein sequence ID" value="UWP79479.1"/>
    <property type="molecule type" value="Genomic_DNA"/>
</dbReference>